<proteinExistence type="predicted"/>
<evidence type="ECO:0000313" key="1">
    <source>
        <dbReference type="EMBL" id="CAA7027745.1"/>
    </source>
</evidence>
<keyword evidence="2" id="KW-1185">Reference proteome</keyword>
<reference evidence="1" key="1">
    <citation type="submission" date="2020-01" db="EMBL/GenBank/DDBJ databases">
        <authorList>
            <person name="Mishra B."/>
        </authorList>
    </citation>
    <scope>NUCLEOTIDE SEQUENCE [LARGE SCALE GENOMIC DNA]</scope>
</reference>
<name>A0A6D2IHD9_9BRAS</name>
<dbReference type="EMBL" id="CACVBM020001060">
    <property type="protein sequence ID" value="CAA7027745.1"/>
    <property type="molecule type" value="Genomic_DNA"/>
</dbReference>
<sequence length="93" mass="10139">MTLLLFSGSGSARAGTLIVSNQLQTRGNVPVFVTCEEGMSKSVPLGKMLLREIPTIAGNNTTDGSREQQYMCLGTFYSVPRSRPTVRARPYIL</sequence>
<gene>
    <name evidence="1" type="ORF">MERR_LOCUS14980</name>
</gene>
<accession>A0A6D2IHD9</accession>
<evidence type="ECO:0000313" key="2">
    <source>
        <dbReference type="Proteomes" id="UP000467841"/>
    </source>
</evidence>
<protein>
    <submittedName>
        <fullName evidence="1">Uncharacterized protein</fullName>
    </submittedName>
</protein>
<dbReference type="Proteomes" id="UP000467841">
    <property type="component" value="Unassembled WGS sequence"/>
</dbReference>
<comment type="caution">
    <text evidence="1">The sequence shown here is derived from an EMBL/GenBank/DDBJ whole genome shotgun (WGS) entry which is preliminary data.</text>
</comment>
<dbReference type="AlphaFoldDB" id="A0A6D2IHD9"/>
<dbReference type="OrthoDB" id="1021470at2759"/>
<organism evidence="1 2">
    <name type="scientific">Microthlaspi erraticum</name>
    <dbReference type="NCBI Taxonomy" id="1685480"/>
    <lineage>
        <taxon>Eukaryota</taxon>
        <taxon>Viridiplantae</taxon>
        <taxon>Streptophyta</taxon>
        <taxon>Embryophyta</taxon>
        <taxon>Tracheophyta</taxon>
        <taxon>Spermatophyta</taxon>
        <taxon>Magnoliopsida</taxon>
        <taxon>eudicotyledons</taxon>
        <taxon>Gunneridae</taxon>
        <taxon>Pentapetalae</taxon>
        <taxon>rosids</taxon>
        <taxon>malvids</taxon>
        <taxon>Brassicales</taxon>
        <taxon>Brassicaceae</taxon>
        <taxon>Coluteocarpeae</taxon>
        <taxon>Microthlaspi</taxon>
    </lineage>
</organism>